<evidence type="ECO:0000313" key="3">
    <source>
        <dbReference type="Proteomes" id="UP000324748"/>
    </source>
</evidence>
<protein>
    <submittedName>
        <fullName evidence="2">Uncharacterized protein</fullName>
    </submittedName>
</protein>
<feature type="compositionally biased region" description="Basic and acidic residues" evidence="1">
    <location>
        <begin position="12"/>
        <end position="36"/>
    </location>
</feature>
<dbReference type="AlphaFoldDB" id="A0A5B0Q4Y6"/>
<sequence>MWVETKPSQPLDDSRKAKLSMREAGSRSADPGDKAGKGGAQGASNINRPKCPKRSLAKSYYDSVT</sequence>
<name>A0A5B0Q4Y6_PUCGR</name>
<proteinExistence type="predicted"/>
<dbReference type="EMBL" id="VSWC01000028">
    <property type="protein sequence ID" value="KAA1108198.1"/>
    <property type="molecule type" value="Genomic_DNA"/>
</dbReference>
<organism evidence="2 3">
    <name type="scientific">Puccinia graminis f. sp. tritici</name>
    <dbReference type="NCBI Taxonomy" id="56615"/>
    <lineage>
        <taxon>Eukaryota</taxon>
        <taxon>Fungi</taxon>
        <taxon>Dikarya</taxon>
        <taxon>Basidiomycota</taxon>
        <taxon>Pucciniomycotina</taxon>
        <taxon>Pucciniomycetes</taxon>
        <taxon>Pucciniales</taxon>
        <taxon>Pucciniaceae</taxon>
        <taxon>Puccinia</taxon>
    </lineage>
</organism>
<evidence type="ECO:0000256" key="1">
    <source>
        <dbReference type="SAM" id="MobiDB-lite"/>
    </source>
</evidence>
<reference evidence="2 3" key="1">
    <citation type="submission" date="2019-05" db="EMBL/GenBank/DDBJ databases">
        <title>Emergence of the Ug99 lineage of the wheat stem rust pathogen through somatic hybridization.</title>
        <authorList>
            <person name="Li F."/>
            <person name="Upadhyaya N.M."/>
            <person name="Sperschneider J."/>
            <person name="Matny O."/>
            <person name="Nguyen-Phuc H."/>
            <person name="Mago R."/>
            <person name="Raley C."/>
            <person name="Miller M.E."/>
            <person name="Silverstein K.A.T."/>
            <person name="Henningsen E."/>
            <person name="Hirsch C.D."/>
            <person name="Visser B."/>
            <person name="Pretorius Z.A."/>
            <person name="Steffenson B.J."/>
            <person name="Schwessinger B."/>
            <person name="Dodds P.N."/>
            <person name="Figueroa M."/>
        </authorList>
    </citation>
    <scope>NUCLEOTIDE SEQUENCE [LARGE SCALE GENOMIC DNA]</scope>
    <source>
        <strain evidence="2">21-0</strain>
    </source>
</reference>
<keyword evidence="3" id="KW-1185">Reference proteome</keyword>
<feature type="region of interest" description="Disordered" evidence="1">
    <location>
        <begin position="1"/>
        <end position="65"/>
    </location>
</feature>
<comment type="caution">
    <text evidence="2">The sequence shown here is derived from an EMBL/GenBank/DDBJ whole genome shotgun (WGS) entry which is preliminary data.</text>
</comment>
<accession>A0A5B0Q4Y6</accession>
<dbReference type="Proteomes" id="UP000324748">
    <property type="component" value="Unassembled WGS sequence"/>
</dbReference>
<gene>
    <name evidence="2" type="ORF">PGT21_003624</name>
</gene>
<evidence type="ECO:0000313" key="2">
    <source>
        <dbReference type="EMBL" id="KAA1108198.1"/>
    </source>
</evidence>